<dbReference type="Pfam" id="PF13302">
    <property type="entry name" value="Acetyltransf_3"/>
    <property type="match status" value="1"/>
</dbReference>
<dbReference type="InterPro" id="IPR051531">
    <property type="entry name" value="N-acetyltransferase"/>
</dbReference>
<reference evidence="2 3" key="1">
    <citation type="journal article" date="2015" name="Genome Announc.">
        <title>Complete genome sequence of Martelella endophytica YC6887, which has antifungal activity associated with a halophyte.</title>
        <authorList>
            <person name="Khan A."/>
            <person name="Khan H."/>
            <person name="Chung E.J."/>
            <person name="Hossain M.T."/>
            <person name="Chung Y.R."/>
        </authorList>
    </citation>
    <scope>NUCLEOTIDE SEQUENCE [LARGE SCALE GENOMIC DNA]</scope>
    <source>
        <strain evidence="2">YC6887</strain>
    </source>
</reference>
<dbReference type="Gene3D" id="3.40.630.30">
    <property type="match status" value="1"/>
</dbReference>
<keyword evidence="2" id="KW-0808">Transferase</keyword>
<dbReference type="PANTHER" id="PTHR43792:SF1">
    <property type="entry name" value="N-ACETYLTRANSFERASE DOMAIN-CONTAINING PROTEIN"/>
    <property type="match status" value="1"/>
</dbReference>
<dbReference type="HOGENOM" id="CLU_013985_3_1_5"/>
<proteinExistence type="predicted"/>
<dbReference type="Proteomes" id="UP000032611">
    <property type="component" value="Chromosome"/>
</dbReference>
<dbReference type="AlphaFoldDB" id="A0A0D5LW85"/>
<dbReference type="RefSeq" id="WP_144409569.1">
    <property type="nucleotide sequence ID" value="NZ_CP010803.1"/>
</dbReference>
<dbReference type="InterPro" id="IPR000182">
    <property type="entry name" value="GNAT_dom"/>
</dbReference>
<accession>A0A0D5LW85</accession>
<protein>
    <submittedName>
        <fullName evidence="2">Acetyltransferase</fullName>
    </submittedName>
</protein>
<evidence type="ECO:0000259" key="1">
    <source>
        <dbReference type="PROSITE" id="PS51186"/>
    </source>
</evidence>
<dbReference type="KEGG" id="mey:TM49_14085"/>
<dbReference type="GO" id="GO:0016747">
    <property type="term" value="F:acyltransferase activity, transferring groups other than amino-acyl groups"/>
    <property type="evidence" value="ECO:0007669"/>
    <property type="project" value="InterPro"/>
</dbReference>
<dbReference type="InterPro" id="IPR016181">
    <property type="entry name" value="Acyl_CoA_acyltransferase"/>
</dbReference>
<dbReference type="SUPFAM" id="SSF55729">
    <property type="entry name" value="Acyl-CoA N-acyltransferases (Nat)"/>
    <property type="match status" value="1"/>
</dbReference>
<gene>
    <name evidence="2" type="ORF">TM49_14085</name>
</gene>
<organism evidence="2 3">
    <name type="scientific">Martelella endophytica</name>
    <dbReference type="NCBI Taxonomy" id="1486262"/>
    <lineage>
        <taxon>Bacteria</taxon>
        <taxon>Pseudomonadati</taxon>
        <taxon>Pseudomonadota</taxon>
        <taxon>Alphaproteobacteria</taxon>
        <taxon>Hyphomicrobiales</taxon>
        <taxon>Aurantimonadaceae</taxon>
        <taxon>Martelella</taxon>
    </lineage>
</organism>
<name>A0A0D5LW85_MAREN</name>
<dbReference type="STRING" id="1486262.TM49_14085"/>
<dbReference type="PROSITE" id="PS51186">
    <property type="entry name" value="GNAT"/>
    <property type="match status" value="1"/>
</dbReference>
<dbReference type="OrthoDB" id="6293260at2"/>
<evidence type="ECO:0000313" key="3">
    <source>
        <dbReference type="Proteomes" id="UP000032611"/>
    </source>
</evidence>
<dbReference type="PANTHER" id="PTHR43792">
    <property type="entry name" value="GNAT FAMILY, PUTATIVE (AFU_ORTHOLOGUE AFUA_3G00765)-RELATED-RELATED"/>
    <property type="match status" value="1"/>
</dbReference>
<dbReference type="PATRIC" id="fig|1486262.3.peg.2912"/>
<evidence type="ECO:0000313" key="2">
    <source>
        <dbReference type="EMBL" id="AJY48220.1"/>
    </source>
</evidence>
<sequence>MKSDTPPTLSTERLTLRPLVWDDWPAYSAFLASERARFMSGPHKVDTAWSFFCNDIAQWTLFGHGALMFEETASGTTLGQVALCKGPLFPELELGWFVFAGAEGRGFAFEAAAALRNWGFQTLGMAECVSYIDPENHRSIRLAERLGARRDPEAEAPDPTSLVYRHLPG</sequence>
<keyword evidence="3" id="KW-1185">Reference proteome</keyword>
<dbReference type="EMBL" id="CP010803">
    <property type="protein sequence ID" value="AJY48220.1"/>
    <property type="molecule type" value="Genomic_DNA"/>
</dbReference>
<feature type="domain" description="N-acetyltransferase" evidence="1">
    <location>
        <begin position="14"/>
        <end position="169"/>
    </location>
</feature>